<dbReference type="InParanoid" id="A0A067M4R5"/>
<feature type="chain" id="PRO_5005103684" description="Carboxylic ester hydrolase" evidence="4">
    <location>
        <begin position="21"/>
        <end position="579"/>
    </location>
</feature>
<feature type="domain" description="Carboxylesterase type B" evidence="5">
    <location>
        <begin position="78"/>
        <end position="552"/>
    </location>
</feature>
<dbReference type="InterPro" id="IPR029058">
    <property type="entry name" value="AB_hydrolase_fold"/>
</dbReference>
<dbReference type="Pfam" id="PF00135">
    <property type="entry name" value="COesterase"/>
    <property type="match status" value="1"/>
</dbReference>
<dbReference type="HOGENOM" id="CLU_006586_16_2_1"/>
<dbReference type="InterPro" id="IPR002168">
    <property type="entry name" value="Lipase_GDXG_HIS_AS"/>
</dbReference>
<accession>A0A067M4R5</accession>
<dbReference type="Proteomes" id="UP000027195">
    <property type="component" value="Unassembled WGS sequence"/>
</dbReference>
<dbReference type="PANTHER" id="PTHR45570">
    <property type="entry name" value="CARBOXYLIC ESTER HYDROLASE"/>
    <property type="match status" value="1"/>
</dbReference>
<dbReference type="OrthoDB" id="408631at2759"/>
<evidence type="ECO:0000256" key="3">
    <source>
        <dbReference type="ARBA" id="ARBA00022801"/>
    </source>
</evidence>
<dbReference type="PANTHER" id="PTHR45570:SF1">
    <property type="entry name" value="CARBOXYLIC ESTER HYDROLASE"/>
    <property type="match status" value="1"/>
</dbReference>
<gene>
    <name evidence="6" type="ORF">BOTBODRAFT_115654</name>
</gene>
<evidence type="ECO:0000256" key="4">
    <source>
        <dbReference type="RuleBase" id="RU361235"/>
    </source>
</evidence>
<comment type="similarity">
    <text evidence="1 4">Belongs to the type-B carboxylesterase/lipase family.</text>
</comment>
<protein>
    <recommendedName>
        <fullName evidence="4">Carboxylic ester hydrolase</fullName>
        <ecNumber evidence="4">3.1.1.-</ecNumber>
    </recommendedName>
</protein>
<organism evidence="6 7">
    <name type="scientific">Botryobasidium botryosum (strain FD-172 SS1)</name>
    <dbReference type="NCBI Taxonomy" id="930990"/>
    <lineage>
        <taxon>Eukaryota</taxon>
        <taxon>Fungi</taxon>
        <taxon>Dikarya</taxon>
        <taxon>Basidiomycota</taxon>
        <taxon>Agaricomycotina</taxon>
        <taxon>Agaricomycetes</taxon>
        <taxon>Cantharellales</taxon>
        <taxon>Botryobasidiaceae</taxon>
        <taxon>Botryobasidium</taxon>
    </lineage>
</organism>
<keyword evidence="3 4" id="KW-0378">Hydrolase</keyword>
<feature type="signal peptide" evidence="4">
    <location>
        <begin position="1"/>
        <end position="20"/>
    </location>
</feature>
<dbReference type="GO" id="GO:0016787">
    <property type="term" value="F:hydrolase activity"/>
    <property type="evidence" value="ECO:0007669"/>
    <property type="project" value="UniProtKB-KW"/>
</dbReference>
<name>A0A067M4R5_BOTB1</name>
<dbReference type="Gene3D" id="3.40.50.1820">
    <property type="entry name" value="alpha/beta hydrolase"/>
    <property type="match status" value="1"/>
</dbReference>
<dbReference type="PROSITE" id="PS00122">
    <property type="entry name" value="CARBOXYLESTERASE_B_1"/>
    <property type="match status" value="1"/>
</dbReference>
<evidence type="ECO:0000259" key="5">
    <source>
        <dbReference type="Pfam" id="PF00135"/>
    </source>
</evidence>
<dbReference type="AlphaFoldDB" id="A0A067M4R5"/>
<keyword evidence="7" id="KW-1185">Reference proteome</keyword>
<evidence type="ECO:0000256" key="2">
    <source>
        <dbReference type="ARBA" id="ARBA00010515"/>
    </source>
</evidence>
<reference evidence="7" key="1">
    <citation type="journal article" date="2014" name="Proc. Natl. Acad. Sci. U.S.A.">
        <title>Extensive sampling of basidiomycete genomes demonstrates inadequacy of the white-rot/brown-rot paradigm for wood decay fungi.</title>
        <authorList>
            <person name="Riley R."/>
            <person name="Salamov A.A."/>
            <person name="Brown D.W."/>
            <person name="Nagy L.G."/>
            <person name="Floudas D."/>
            <person name="Held B.W."/>
            <person name="Levasseur A."/>
            <person name="Lombard V."/>
            <person name="Morin E."/>
            <person name="Otillar R."/>
            <person name="Lindquist E.A."/>
            <person name="Sun H."/>
            <person name="LaButti K.M."/>
            <person name="Schmutz J."/>
            <person name="Jabbour D."/>
            <person name="Luo H."/>
            <person name="Baker S.E."/>
            <person name="Pisabarro A.G."/>
            <person name="Walton J.D."/>
            <person name="Blanchette R.A."/>
            <person name="Henrissat B."/>
            <person name="Martin F."/>
            <person name="Cullen D."/>
            <person name="Hibbett D.S."/>
            <person name="Grigoriev I.V."/>
        </authorList>
    </citation>
    <scope>NUCLEOTIDE SEQUENCE [LARGE SCALE GENOMIC DNA]</scope>
    <source>
        <strain evidence="7">FD-172 SS1</strain>
    </source>
</reference>
<dbReference type="InterPro" id="IPR019826">
    <property type="entry name" value="Carboxylesterase_B_AS"/>
</dbReference>
<comment type="similarity">
    <text evidence="2">Belongs to the 'GDXG' lipolytic enzyme family.</text>
</comment>
<sequence length="579" mass="60895">MLAFYNIVFVLLAAQLLVIASPVPPAPSSSSPPSPVTPLSPILPINVGHIQEKLQNIACIIPLLRIFLCLNQGSNQVSVNTPLGAAKGVLTTPGVARFVVRYATAPRWNAPQPVQAWSIPNNDPTALPPGCSQDESFGFAASYSEDCLFAILYVPASLQTLLSGGIPTMVWIHGGSFIVGSATASGLDASKLAEATQSIVAVVQYRLGALGLIPPPSLGGSTNLAVKDVVQSLKFLQGVIPSFGGDPAKITIAGQSSGASMVRALLGVPTANSLFRSAIIESDPMDFGFLKPSSLTNLQNALFSSLSCSTTDTSCLNALPASAFVQAQNIIMNNGANIDPAAGQFEPIRPIVDGSFLATSQDGNSFPSTHKPLLITTVKNEAGLPIGGAYSQPQAVSTYTTNINNTLPDGRGSLILNSNFYASPATADGDAVRVALDTFYTDYFYRCPSLFFARTWSSLGGTVYTGLFVKGATYAGNQYVSYCLGKVCHQDDIYILFGTTPSPTPDQTALTKEIQARWGAFIHNANPNPIPNLYAQWAQATPSDTHTLQLGGSGEAAPGGCTPGFWGDTVKFDWEVYGQ</sequence>
<dbReference type="PROSITE" id="PS01173">
    <property type="entry name" value="LIPASE_GDXG_HIS"/>
    <property type="match status" value="1"/>
</dbReference>
<dbReference type="ESTHER" id="9homo-a0a067m4r5">
    <property type="family name" value="Fungal_carboxylesterase_lipase"/>
</dbReference>
<proteinExistence type="inferred from homology"/>
<evidence type="ECO:0000313" key="7">
    <source>
        <dbReference type="Proteomes" id="UP000027195"/>
    </source>
</evidence>
<dbReference type="EC" id="3.1.1.-" evidence="4"/>
<dbReference type="InterPro" id="IPR002018">
    <property type="entry name" value="CarbesteraseB"/>
</dbReference>
<evidence type="ECO:0000256" key="1">
    <source>
        <dbReference type="ARBA" id="ARBA00005964"/>
    </source>
</evidence>
<keyword evidence="4" id="KW-0732">Signal</keyword>
<dbReference type="STRING" id="930990.A0A067M4R5"/>
<evidence type="ECO:0000313" key="6">
    <source>
        <dbReference type="EMBL" id="KDQ10554.1"/>
    </source>
</evidence>
<dbReference type="SUPFAM" id="SSF53474">
    <property type="entry name" value="alpha/beta-Hydrolases"/>
    <property type="match status" value="1"/>
</dbReference>
<dbReference type="EMBL" id="KL198066">
    <property type="protein sequence ID" value="KDQ10554.1"/>
    <property type="molecule type" value="Genomic_DNA"/>
</dbReference>